<dbReference type="Proteomes" id="UP000193067">
    <property type="component" value="Unassembled WGS sequence"/>
</dbReference>
<evidence type="ECO:0008006" key="5">
    <source>
        <dbReference type="Google" id="ProtNLM"/>
    </source>
</evidence>
<evidence type="ECO:0000313" key="3">
    <source>
        <dbReference type="EMBL" id="OSD02192.1"/>
    </source>
</evidence>
<gene>
    <name evidence="3" type="ORF">PYCCODRAFT_1435863</name>
</gene>
<dbReference type="EMBL" id="KZ084107">
    <property type="protein sequence ID" value="OSD02192.1"/>
    <property type="molecule type" value="Genomic_DNA"/>
</dbReference>
<accession>A0A1Y2IQF1</accession>
<sequence>MPNSTVLRWRLVVLRILASRRAWGSSICCSGAPPYVRREAQGRSSSASEYPFRRPRKPAGPQKQVKHIEVPSTQYLQRRRPAERKQQSQALSVNV</sequence>
<evidence type="ECO:0000256" key="2">
    <source>
        <dbReference type="SAM" id="SignalP"/>
    </source>
</evidence>
<reference evidence="3 4" key="1">
    <citation type="journal article" date="2015" name="Biotechnol. Biofuels">
        <title>Enhanced degradation of softwood versus hardwood by the white-rot fungus Pycnoporus coccineus.</title>
        <authorList>
            <person name="Couturier M."/>
            <person name="Navarro D."/>
            <person name="Chevret D."/>
            <person name="Henrissat B."/>
            <person name="Piumi F."/>
            <person name="Ruiz-Duenas F.J."/>
            <person name="Martinez A.T."/>
            <person name="Grigoriev I.V."/>
            <person name="Riley R."/>
            <person name="Lipzen A."/>
            <person name="Berrin J.G."/>
            <person name="Master E.R."/>
            <person name="Rosso M.N."/>
        </authorList>
    </citation>
    <scope>NUCLEOTIDE SEQUENCE [LARGE SCALE GENOMIC DNA]</scope>
    <source>
        <strain evidence="3 4">BRFM310</strain>
    </source>
</reference>
<keyword evidence="4" id="KW-1185">Reference proteome</keyword>
<name>A0A1Y2IQF1_TRAC3</name>
<keyword evidence="2" id="KW-0732">Signal</keyword>
<evidence type="ECO:0000313" key="4">
    <source>
        <dbReference type="Proteomes" id="UP000193067"/>
    </source>
</evidence>
<feature type="signal peptide" evidence="2">
    <location>
        <begin position="1"/>
        <end position="24"/>
    </location>
</feature>
<dbReference type="AlphaFoldDB" id="A0A1Y2IQF1"/>
<feature type="chain" id="PRO_5012598630" description="Secreted protein" evidence="2">
    <location>
        <begin position="25"/>
        <end position="95"/>
    </location>
</feature>
<feature type="region of interest" description="Disordered" evidence="1">
    <location>
        <begin position="38"/>
        <end position="95"/>
    </location>
</feature>
<organism evidence="3 4">
    <name type="scientific">Trametes coccinea (strain BRFM310)</name>
    <name type="common">Pycnoporus coccineus</name>
    <dbReference type="NCBI Taxonomy" id="1353009"/>
    <lineage>
        <taxon>Eukaryota</taxon>
        <taxon>Fungi</taxon>
        <taxon>Dikarya</taxon>
        <taxon>Basidiomycota</taxon>
        <taxon>Agaricomycotina</taxon>
        <taxon>Agaricomycetes</taxon>
        <taxon>Polyporales</taxon>
        <taxon>Polyporaceae</taxon>
        <taxon>Trametes</taxon>
    </lineage>
</organism>
<evidence type="ECO:0000256" key="1">
    <source>
        <dbReference type="SAM" id="MobiDB-lite"/>
    </source>
</evidence>
<protein>
    <recommendedName>
        <fullName evidence="5">Secreted protein</fullName>
    </recommendedName>
</protein>
<proteinExistence type="predicted"/>